<dbReference type="Ensembl" id="ENSECAT00000089170.1">
    <property type="protein sequence ID" value="ENSECAP00000077873.1"/>
    <property type="gene ID" value="ENSECAG00000035477.2"/>
</dbReference>
<accession>A0A3Q2HNY0</accession>
<dbReference type="Ensembl" id="ENSECAT00000089383.1">
    <property type="protein sequence ID" value="ENSECAP00000062451.1"/>
    <property type="gene ID" value="ENSECAG00000035477.2"/>
</dbReference>
<evidence type="ECO:0000313" key="1">
    <source>
        <dbReference type="Ensembl" id="ENSECAP00000035725.2"/>
    </source>
</evidence>
<name>A0A3Q2HNY0_HORSE</name>
<dbReference type="Ensembl" id="ENSECAT00000141660.1">
    <property type="protein sequence ID" value="ENSECAP00000082958.1"/>
    <property type="gene ID" value="ENSECAG00000035477.2"/>
</dbReference>
<dbReference type="AlphaFoldDB" id="A0A3Q2HNY0"/>
<dbReference type="Ensembl" id="ENSECAT00000124950.1">
    <property type="protein sequence ID" value="ENSECAP00000080740.1"/>
    <property type="gene ID" value="ENSECAG00000035477.2"/>
</dbReference>
<dbReference type="Ensembl" id="ENSECAT00000140102.1">
    <property type="protein sequence ID" value="ENSECAP00000067750.1"/>
    <property type="gene ID" value="ENSECAG00000035477.2"/>
</dbReference>
<dbReference type="Ensembl" id="ENSECAT00000116657.1">
    <property type="protein sequence ID" value="ENSECAP00000061499.1"/>
    <property type="gene ID" value="ENSECAG00000035477.2"/>
</dbReference>
<keyword evidence="2" id="KW-1185">Reference proteome</keyword>
<dbReference type="GeneTree" id="ENSGT00430000032886"/>
<evidence type="ECO:0000313" key="2">
    <source>
        <dbReference type="Proteomes" id="UP000002281"/>
    </source>
</evidence>
<organism evidence="1 2">
    <name type="scientific">Equus caballus</name>
    <name type="common">Horse</name>
    <dbReference type="NCBI Taxonomy" id="9796"/>
    <lineage>
        <taxon>Eukaryota</taxon>
        <taxon>Metazoa</taxon>
        <taxon>Chordata</taxon>
        <taxon>Craniata</taxon>
        <taxon>Vertebrata</taxon>
        <taxon>Euteleostomi</taxon>
        <taxon>Mammalia</taxon>
        <taxon>Eutheria</taxon>
        <taxon>Laurasiatheria</taxon>
        <taxon>Perissodactyla</taxon>
        <taxon>Equidae</taxon>
        <taxon>Equus</taxon>
    </lineage>
</organism>
<dbReference type="InParanoid" id="A0A3Q2HNY0"/>
<dbReference type="Ensembl" id="ENSECAT00000119320.1">
    <property type="protein sequence ID" value="ENSECAP00000061501.1"/>
    <property type="gene ID" value="ENSECAG00000035477.2"/>
</dbReference>
<dbReference type="PaxDb" id="9796-ENSECAP00000035725"/>
<reference evidence="1 2" key="1">
    <citation type="journal article" date="2009" name="Science">
        <title>Genome sequence, comparative analysis, and population genetics of the domestic horse.</title>
        <authorList>
            <consortium name="Broad Institute Genome Sequencing Platform"/>
            <consortium name="Broad Institute Whole Genome Assembly Team"/>
            <person name="Wade C.M."/>
            <person name="Giulotto E."/>
            <person name="Sigurdsson S."/>
            <person name="Zoli M."/>
            <person name="Gnerre S."/>
            <person name="Imsland F."/>
            <person name="Lear T.L."/>
            <person name="Adelson D.L."/>
            <person name="Bailey E."/>
            <person name="Bellone R.R."/>
            <person name="Bloecker H."/>
            <person name="Distl O."/>
            <person name="Edgar R.C."/>
            <person name="Garber M."/>
            <person name="Leeb T."/>
            <person name="Mauceli E."/>
            <person name="MacLeod J.N."/>
            <person name="Penedo M.C.T."/>
            <person name="Raison J.M."/>
            <person name="Sharpe T."/>
            <person name="Vogel J."/>
            <person name="Andersson L."/>
            <person name="Antczak D.F."/>
            <person name="Biagi T."/>
            <person name="Binns M.M."/>
            <person name="Chowdhary B.P."/>
            <person name="Coleman S.J."/>
            <person name="Della Valle G."/>
            <person name="Fryc S."/>
            <person name="Guerin G."/>
            <person name="Hasegawa T."/>
            <person name="Hill E.W."/>
            <person name="Jurka J."/>
            <person name="Kiialainen A."/>
            <person name="Lindgren G."/>
            <person name="Liu J."/>
            <person name="Magnani E."/>
            <person name="Mickelson J.R."/>
            <person name="Murray J."/>
            <person name="Nergadze S.G."/>
            <person name="Onofrio R."/>
            <person name="Pedroni S."/>
            <person name="Piras M.F."/>
            <person name="Raudsepp T."/>
            <person name="Rocchi M."/>
            <person name="Roeed K.H."/>
            <person name="Ryder O.A."/>
            <person name="Searle S."/>
            <person name="Skow L."/>
            <person name="Swinburne J.E."/>
            <person name="Syvaenen A.C."/>
            <person name="Tozaki T."/>
            <person name="Valberg S.J."/>
            <person name="Vaudin M."/>
            <person name="White J.R."/>
            <person name="Zody M.C."/>
            <person name="Lander E.S."/>
            <person name="Lindblad-Toh K."/>
        </authorList>
    </citation>
    <scope>NUCLEOTIDE SEQUENCE [LARGE SCALE GENOMIC DNA]</scope>
    <source>
        <strain evidence="1 2">Thoroughbred</strain>
    </source>
</reference>
<proteinExistence type="predicted"/>
<dbReference type="Ensembl" id="ENSECAT00000109736.1">
    <property type="protein sequence ID" value="ENSECAP00000087060.1"/>
    <property type="gene ID" value="ENSECAG00000035477.2"/>
</dbReference>
<dbReference type="Proteomes" id="UP000002281">
    <property type="component" value="Chromosome X"/>
</dbReference>
<dbReference type="Ensembl" id="ENSECAT00000046951.2">
    <property type="protein sequence ID" value="ENSECAP00000035725.2"/>
    <property type="gene ID" value="ENSECAG00000035477.2"/>
</dbReference>
<reference evidence="1" key="2">
    <citation type="submission" date="2025-05" db="UniProtKB">
        <authorList>
            <consortium name="Ensembl"/>
        </authorList>
    </citation>
    <scope>IDENTIFICATION</scope>
    <source>
        <strain evidence="1">Thoroughbred</strain>
    </source>
</reference>
<protein>
    <submittedName>
        <fullName evidence="1">Uncharacterized protein</fullName>
    </submittedName>
</protein>
<dbReference type="Bgee" id="ENSECAG00000035477">
    <property type="expression patterns" value="Expressed in inner cell mass and 9 other cell types or tissues"/>
</dbReference>
<dbReference type="Ensembl" id="ENSECAT00000137921.1">
    <property type="protein sequence ID" value="ENSECAP00000077205.1"/>
    <property type="gene ID" value="ENSECAG00000035477.2"/>
</dbReference>
<sequence>MSLDKWCCPDCKEPCLPTLALGHWLLQTRLVQNDYSEADLDRMFRASFCPQCHHSIAGLTQPPFPIEWAPSNFARWTQEKAFHPVYQGPPLIRKKIYQSRLVSFNAALYFILSRTNKVLDDRLGGYIEMASKRKITFTNSSTPLLDDSVPEGSPVEDTDFASSNDGFVSEELFRENPDCF</sequence>